<comment type="caution">
    <text evidence="3">The sequence shown here is derived from an EMBL/GenBank/DDBJ whole genome shotgun (WGS) entry which is preliminary data.</text>
</comment>
<accession>A0A5C6U1Z6</accession>
<dbReference type="InterPro" id="IPR000160">
    <property type="entry name" value="GGDEF_dom"/>
</dbReference>
<gene>
    <name evidence="3" type="ORF">FSC37_17405</name>
</gene>
<dbReference type="NCBIfam" id="TIGR00254">
    <property type="entry name" value="GGDEF"/>
    <property type="match status" value="1"/>
</dbReference>
<dbReference type="EMBL" id="VOPW01000001">
    <property type="protein sequence ID" value="TXC66917.1"/>
    <property type="molecule type" value="Genomic_DNA"/>
</dbReference>
<evidence type="ECO:0000259" key="2">
    <source>
        <dbReference type="PROSITE" id="PS50887"/>
    </source>
</evidence>
<dbReference type="Pfam" id="PF17159">
    <property type="entry name" value="MASE3"/>
    <property type="match status" value="1"/>
</dbReference>
<dbReference type="Pfam" id="PF00990">
    <property type="entry name" value="GGDEF"/>
    <property type="match status" value="1"/>
</dbReference>
<organism evidence="3 4">
    <name type="scientific">Piscinibacter aquaticus</name>
    <dbReference type="NCBI Taxonomy" id="392597"/>
    <lineage>
        <taxon>Bacteria</taxon>
        <taxon>Pseudomonadati</taxon>
        <taxon>Pseudomonadota</taxon>
        <taxon>Betaproteobacteria</taxon>
        <taxon>Burkholderiales</taxon>
        <taxon>Sphaerotilaceae</taxon>
        <taxon>Piscinibacter</taxon>
    </lineage>
</organism>
<evidence type="ECO:0000313" key="4">
    <source>
        <dbReference type="Proteomes" id="UP000321832"/>
    </source>
</evidence>
<dbReference type="SMART" id="SM00267">
    <property type="entry name" value="GGDEF"/>
    <property type="match status" value="1"/>
</dbReference>
<dbReference type="CDD" id="cd01949">
    <property type="entry name" value="GGDEF"/>
    <property type="match status" value="1"/>
</dbReference>
<dbReference type="InterPro" id="IPR033425">
    <property type="entry name" value="MASE3"/>
</dbReference>
<keyword evidence="4" id="KW-1185">Reference proteome</keyword>
<dbReference type="PROSITE" id="PS50887">
    <property type="entry name" value="GGDEF"/>
    <property type="match status" value="1"/>
</dbReference>
<evidence type="ECO:0000256" key="1">
    <source>
        <dbReference type="SAM" id="MobiDB-lite"/>
    </source>
</evidence>
<dbReference type="Gene3D" id="3.30.70.270">
    <property type="match status" value="1"/>
</dbReference>
<proteinExistence type="predicted"/>
<dbReference type="InterPro" id="IPR043128">
    <property type="entry name" value="Rev_trsase/Diguanyl_cyclase"/>
</dbReference>
<dbReference type="PANTHER" id="PTHR46663">
    <property type="entry name" value="DIGUANYLATE CYCLASE DGCT-RELATED"/>
    <property type="match status" value="1"/>
</dbReference>
<dbReference type="AlphaFoldDB" id="A0A5C6U1Z6"/>
<reference evidence="3 4" key="1">
    <citation type="submission" date="2019-08" db="EMBL/GenBank/DDBJ databases">
        <authorList>
            <person name="Khan S.A."/>
            <person name="Jeon C.O."/>
            <person name="Jeong S.E."/>
        </authorList>
    </citation>
    <scope>NUCLEOTIDE SEQUENCE [LARGE SCALE GENOMIC DNA]</scope>
    <source>
        <strain evidence="4">IMCC1728</strain>
    </source>
</reference>
<sequence length="397" mass="42163">MQSDRMTTPTSIDAPAAAFSGTAPRDRGAAVACPGPADRGADGAVPGRLAAAAAGFPQARRHRLPGVDAHRGRAGRGGGGADGVCRVLAHRCGGAIGQRDADRLRLPGRGADRSGAPAVVQGHAGLRDAGPHGEGDQLLAAGALPRRGHLAGGGMARLAADAGPVPALRDARRCRCPAAAGGLAAALPPRAVAAHLRRGAGLTVYKIAAEYLLIALMGRAALGFHRRAGRSRRYDAPDLRTAALITILGELCFTLYSNVNDVFQLLGHAYKIVAYLFIYRAVFVVGVREPYERLSVEMAERRRTEQRIEFLAFHDPLTELPNRVLARDRVERCIAAANREGRTVALVYLDLDHFKNVNDSLGHGAGDRLLQSVARRLRACLRETDTISRQGATSFSW</sequence>
<dbReference type="InterPro" id="IPR029787">
    <property type="entry name" value="Nucleotide_cyclase"/>
</dbReference>
<name>A0A5C6U1Z6_9BURK</name>
<dbReference type="Proteomes" id="UP000321832">
    <property type="component" value="Unassembled WGS sequence"/>
</dbReference>
<feature type="domain" description="GGDEF" evidence="2">
    <location>
        <begin position="342"/>
        <end position="397"/>
    </location>
</feature>
<evidence type="ECO:0000313" key="3">
    <source>
        <dbReference type="EMBL" id="TXC66917.1"/>
    </source>
</evidence>
<feature type="compositionally biased region" description="Polar residues" evidence="1">
    <location>
        <begin position="1"/>
        <end position="11"/>
    </location>
</feature>
<dbReference type="SUPFAM" id="SSF55073">
    <property type="entry name" value="Nucleotide cyclase"/>
    <property type="match status" value="1"/>
</dbReference>
<dbReference type="InterPro" id="IPR052163">
    <property type="entry name" value="DGC-Regulatory_Protein"/>
</dbReference>
<protein>
    <submittedName>
        <fullName evidence="3">Diguanylate cyclase</fullName>
    </submittedName>
</protein>
<dbReference type="PANTHER" id="PTHR46663:SF3">
    <property type="entry name" value="SLL0267 PROTEIN"/>
    <property type="match status" value="1"/>
</dbReference>
<feature type="region of interest" description="Disordered" evidence="1">
    <location>
        <begin position="1"/>
        <end position="35"/>
    </location>
</feature>